<dbReference type="GO" id="GO:0016747">
    <property type="term" value="F:acyltransferase activity, transferring groups other than amino-acyl groups"/>
    <property type="evidence" value="ECO:0007669"/>
    <property type="project" value="InterPro"/>
</dbReference>
<dbReference type="Pfam" id="PF13302">
    <property type="entry name" value="Acetyltransf_3"/>
    <property type="match status" value="1"/>
</dbReference>
<dbReference type="PANTHER" id="PTHR43415:SF3">
    <property type="entry name" value="GNAT-FAMILY ACETYLTRANSFERASE"/>
    <property type="match status" value="1"/>
</dbReference>
<dbReference type="Gene3D" id="3.40.630.30">
    <property type="match status" value="1"/>
</dbReference>
<dbReference type="EMBL" id="LCIR01000001">
    <property type="protein sequence ID" value="KKT60389.1"/>
    <property type="molecule type" value="Genomic_DNA"/>
</dbReference>
<protein>
    <submittedName>
        <fullName evidence="2">Pseudaminic acid biosynthesis N-acetyl transferase</fullName>
    </submittedName>
</protein>
<organism evidence="2 3">
    <name type="scientific">Candidatus Giovannonibacteria bacterium GW2011_GWA1_44_25</name>
    <dbReference type="NCBI Taxonomy" id="1618645"/>
    <lineage>
        <taxon>Bacteria</taxon>
        <taxon>Candidatus Giovannoniibacteriota</taxon>
    </lineage>
</organism>
<dbReference type="InterPro" id="IPR020036">
    <property type="entry name" value="PseH"/>
</dbReference>
<dbReference type="PANTHER" id="PTHR43415">
    <property type="entry name" value="SPERMIDINE N(1)-ACETYLTRANSFERASE"/>
    <property type="match status" value="1"/>
</dbReference>
<reference evidence="2 3" key="1">
    <citation type="journal article" date="2015" name="Nature">
        <title>rRNA introns, odd ribosomes, and small enigmatic genomes across a large radiation of phyla.</title>
        <authorList>
            <person name="Brown C.T."/>
            <person name="Hug L.A."/>
            <person name="Thomas B.C."/>
            <person name="Sharon I."/>
            <person name="Castelle C.J."/>
            <person name="Singh A."/>
            <person name="Wilkins M.J."/>
            <person name="Williams K.H."/>
            <person name="Banfield J.F."/>
        </authorList>
    </citation>
    <scope>NUCLEOTIDE SEQUENCE [LARGE SCALE GENOMIC DNA]</scope>
</reference>
<name>A0A0G1LKF5_9BACT</name>
<comment type="caution">
    <text evidence="2">The sequence shown here is derived from an EMBL/GenBank/DDBJ whole genome shotgun (WGS) entry which is preliminary data.</text>
</comment>
<dbReference type="InterPro" id="IPR016181">
    <property type="entry name" value="Acyl_CoA_acyltransferase"/>
</dbReference>
<dbReference type="InterPro" id="IPR000182">
    <property type="entry name" value="GNAT_dom"/>
</dbReference>
<keyword evidence="2" id="KW-0808">Transferase</keyword>
<accession>A0A0G1LKF5</accession>
<dbReference type="PROSITE" id="PS51186">
    <property type="entry name" value="GNAT"/>
    <property type="match status" value="1"/>
</dbReference>
<dbReference type="AlphaFoldDB" id="A0A0G1LKF5"/>
<dbReference type="SUPFAM" id="SSF55729">
    <property type="entry name" value="Acyl-CoA N-acyltransferases (Nat)"/>
    <property type="match status" value="1"/>
</dbReference>
<feature type="domain" description="N-acetyltransferase" evidence="1">
    <location>
        <begin position="20"/>
        <end position="175"/>
    </location>
</feature>
<dbReference type="Proteomes" id="UP000034087">
    <property type="component" value="Unassembled WGS sequence"/>
</dbReference>
<dbReference type="NCBIfam" id="TIGR03585">
    <property type="entry name" value="PseH"/>
    <property type="match status" value="1"/>
</dbReference>
<evidence type="ECO:0000259" key="1">
    <source>
        <dbReference type="PROSITE" id="PS51186"/>
    </source>
</evidence>
<evidence type="ECO:0000313" key="3">
    <source>
        <dbReference type="Proteomes" id="UP000034087"/>
    </source>
</evidence>
<gene>
    <name evidence="2" type="ORF">UW53_C0001G0039</name>
</gene>
<evidence type="ECO:0000313" key="2">
    <source>
        <dbReference type="EMBL" id="KKT60389.1"/>
    </source>
</evidence>
<sequence>MIREYKKFRENLKIAGLTLINFVNLNDSEKALVLAWRNHKDVRNQMFTNHVLTQEEHSDFIKKLAKNQTHFCWLAKKDKKSIGVVALHDVDFKNRHCYFGAYADPHGKNIGVGFVLFQTIIKLAFDVFKLHSLRGSTIGDNPVLYIHKKLGFKEVGRYNDYVFRNGGWRDAVVTEIINKNDYV</sequence>
<proteinExistence type="predicted"/>